<feature type="region of interest" description="Disordered" evidence="1">
    <location>
        <begin position="609"/>
        <end position="645"/>
    </location>
</feature>
<dbReference type="SUPFAM" id="SSF63748">
    <property type="entry name" value="Tudor/PWWP/MBT"/>
    <property type="match status" value="1"/>
</dbReference>
<proteinExistence type="predicted"/>
<evidence type="ECO:0000256" key="1">
    <source>
        <dbReference type="SAM" id="MobiDB-lite"/>
    </source>
</evidence>
<protein>
    <submittedName>
        <fullName evidence="7">Tudor domain-containing protein</fullName>
    </submittedName>
</protein>
<feature type="domain" description="Tudor" evidence="2">
    <location>
        <begin position="340"/>
        <end position="432"/>
    </location>
</feature>
<dbReference type="Gene3D" id="2.30.30.140">
    <property type="match status" value="1"/>
</dbReference>
<accession>A0A0R3SLJ5</accession>
<gene>
    <name evidence="3" type="ORF">HDID_LOCUS5808</name>
    <name evidence="4" type="ORF">WMSIL1_LOCUS13674</name>
</gene>
<dbReference type="InterPro" id="IPR035437">
    <property type="entry name" value="SNase_OB-fold_sf"/>
</dbReference>
<organism evidence="7">
    <name type="scientific">Hymenolepis diminuta</name>
    <name type="common">Rat tapeworm</name>
    <dbReference type="NCBI Taxonomy" id="6216"/>
    <lineage>
        <taxon>Eukaryota</taxon>
        <taxon>Metazoa</taxon>
        <taxon>Spiralia</taxon>
        <taxon>Lophotrochozoa</taxon>
        <taxon>Platyhelminthes</taxon>
        <taxon>Cestoda</taxon>
        <taxon>Eucestoda</taxon>
        <taxon>Cyclophyllidea</taxon>
        <taxon>Hymenolepididae</taxon>
        <taxon>Hymenolepis</taxon>
    </lineage>
</organism>
<reference evidence="7" key="1">
    <citation type="submission" date="2017-02" db="UniProtKB">
        <authorList>
            <consortium name="WormBaseParasite"/>
        </authorList>
    </citation>
    <scope>IDENTIFICATION</scope>
</reference>
<dbReference type="Gene3D" id="2.40.50.90">
    <property type="match status" value="1"/>
</dbReference>
<dbReference type="STRING" id="6216.A0A0R3SLJ5"/>
<feature type="compositionally biased region" description="Polar residues" evidence="1">
    <location>
        <begin position="10"/>
        <end position="24"/>
    </location>
</feature>
<dbReference type="OrthoDB" id="10069557at2759"/>
<evidence type="ECO:0000259" key="2">
    <source>
        <dbReference type="Pfam" id="PF00567"/>
    </source>
</evidence>
<evidence type="ECO:0000313" key="3">
    <source>
        <dbReference type="EMBL" id="VDL58126.1"/>
    </source>
</evidence>
<sequence>MIKKSKTMEEQPTTSFTTKPTVRSDSVTSSQITFPVQIEITASHDKTHETDLKEEIVVDSSQSPTCVKPVVEPDERLLLRPLNKHSPNTSEESSDLWDQLFAKRYGKHWLLKYSPYEDSQDKPHSEFRLSSTDESICICSEEFMPTVVNYNVNKGLIPISQAIGSEINENVNLGGGPIEYFGQGMLGMPEYGIEEVDPVLLDGVWVGCVTFPRNLLFDDEDPNAYKRILTVPVRMFGVFFGKNNKNLGYLYRTYQGKIRYQVSDPNSTSISLKLSCPIEFKEGFAQWILDRIRTKPSASTIGNPNLLLRTPTLGELARVCVLSSFFRKHLFVTICDKVYRKFVEMEKEITADYSNSFLANSWLHEPIQASTIAVLKVKSVYSRVLIVNIVIGYPKYAICFLLDYGIFIIVPITSLRKIKMKYMKIPFQAVSVMWAHALSPFVEVSDNNFLKRYFEDSNLYIFPVRNETSYRSEVIFLNKIEGSNDRLQYQDVLDQATNDGQCEFSEEIIKLDDQFELNKTQIAYYYCPYTPDYQNLVSYQMPNGDIVKASVVPTPSPSVQLLSQQKRQQDQAINKQRQHNRQSANQRQRKSCTPEGGAAVTTYKFQNKYHHPQKCDSQGKNVPKGGYHLKQNQPRSRPNKGKRQQ</sequence>
<evidence type="ECO:0000313" key="5">
    <source>
        <dbReference type="Proteomes" id="UP000274504"/>
    </source>
</evidence>
<dbReference type="InterPro" id="IPR002999">
    <property type="entry name" value="Tudor"/>
</dbReference>
<evidence type="ECO:0000313" key="7">
    <source>
        <dbReference type="WBParaSite" id="HDID_0000581001-mRNA-1"/>
    </source>
</evidence>
<name>A0A0R3SLJ5_HYMDI</name>
<reference evidence="4 6" key="3">
    <citation type="submission" date="2019-07" db="EMBL/GenBank/DDBJ databases">
        <authorList>
            <person name="Jastrzebski P J."/>
            <person name="Paukszto L."/>
            <person name="Jastrzebski P J."/>
        </authorList>
    </citation>
    <scope>NUCLEOTIDE SEQUENCE [LARGE SCALE GENOMIC DNA]</scope>
    <source>
        <strain evidence="4 6">WMS-il1</strain>
    </source>
</reference>
<reference evidence="3 5" key="2">
    <citation type="submission" date="2018-11" db="EMBL/GenBank/DDBJ databases">
        <authorList>
            <consortium name="Pathogen Informatics"/>
        </authorList>
    </citation>
    <scope>NUCLEOTIDE SEQUENCE [LARGE SCALE GENOMIC DNA]</scope>
</reference>
<dbReference type="Proteomes" id="UP000321570">
    <property type="component" value="Unassembled WGS sequence"/>
</dbReference>
<keyword evidence="6" id="KW-1185">Reference proteome</keyword>
<dbReference type="Proteomes" id="UP000274504">
    <property type="component" value="Unassembled WGS sequence"/>
</dbReference>
<dbReference type="AlphaFoldDB" id="A0A0R3SLJ5"/>
<evidence type="ECO:0000313" key="4">
    <source>
        <dbReference type="EMBL" id="VUZ56032.1"/>
    </source>
</evidence>
<dbReference type="WBParaSite" id="HDID_0000581001-mRNA-1">
    <property type="protein sequence ID" value="HDID_0000581001-mRNA-1"/>
    <property type="gene ID" value="HDID_0000581001"/>
</dbReference>
<evidence type="ECO:0000313" key="6">
    <source>
        <dbReference type="Proteomes" id="UP000321570"/>
    </source>
</evidence>
<dbReference type="EMBL" id="UYSG01003469">
    <property type="protein sequence ID" value="VDL58126.1"/>
    <property type="molecule type" value="Genomic_DNA"/>
</dbReference>
<dbReference type="EMBL" id="CABIJS010000697">
    <property type="protein sequence ID" value="VUZ56032.1"/>
    <property type="molecule type" value="Genomic_DNA"/>
</dbReference>
<feature type="region of interest" description="Disordered" evidence="1">
    <location>
        <begin position="1"/>
        <end position="24"/>
    </location>
</feature>
<dbReference type="Pfam" id="PF00567">
    <property type="entry name" value="TUDOR"/>
    <property type="match status" value="1"/>
</dbReference>
<feature type="region of interest" description="Disordered" evidence="1">
    <location>
        <begin position="557"/>
        <end position="596"/>
    </location>
</feature>